<keyword evidence="1" id="KW-0472">Membrane</keyword>
<evidence type="ECO:0000313" key="2">
    <source>
        <dbReference type="EMBL" id="QHU33632.1"/>
    </source>
</evidence>
<dbReference type="EMBL" id="MN740559">
    <property type="protein sequence ID" value="QHU33632.1"/>
    <property type="molecule type" value="Genomic_DNA"/>
</dbReference>
<protein>
    <submittedName>
        <fullName evidence="2">Uncharacterized protein</fullName>
    </submittedName>
</protein>
<accession>A0A6C0LWM3</accession>
<dbReference type="AlphaFoldDB" id="A0A6C0LWM3"/>
<proteinExistence type="predicted"/>
<sequence length="150" mass="16867">MLSRVKNAITKINSLSKPNKLLILLLVAIIIVAVLISLDIIPKETVFPSSISPPKPEVEYEQQFKEFESEQQFKEFESEPLVYLESGACVGDNQEIPEGQCDENPECTAIGRQFNGCWHMLKGDEPDEGVRDTYKWGLFKKTAAGYESLV</sequence>
<keyword evidence="1" id="KW-1133">Transmembrane helix</keyword>
<name>A0A6C0LWM3_9ZZZZ</name>
<reference evidence="2" key="1">
    <citation type="journal article" date="2020" name="Nature">
        <title>Giant virus diversity and host interactions through global metagenomics.</title>
        <authorList>
            <person name="Schulz F."/>
            <person name="Roux S."/>
            <person name="Paez-Espino D."/>
            <person name="Jungbluth S."/>
            <person name="Walsh D.A."/>
            <person name="Denef V.J."/>
            <person name="McMahon K.D."/>
            <person name="Konstantinidis K.T."/>
            <person name="Eloe-Fadrosh E.A."/>
            <person name="Kyrpides N.C."/>
            <person name="Woyke T."/>
        </authorList>
    </citation>
    <scope>NUCLEOTIDE SEQUENCE</scope>
    <source>
        <strain evidence="2">GVMAG-S-1016704-121</strain>
    </source>
</reference>
<keyword evidence="1" id="KW-0812">Transmembrane</keyword>
<feature type="transmembrane region" description="Helical" evidence="1">
    <location>
        <begin position="21"/>
        <end position="41"/>
    </location>
</feature>
<evidence type="ECO:0000256" key="1">
    <source>
        <dbReference type="SAM" id="Phobius"/>
    </source>
</evidence>
<organism evidence="2">
    <name type="scientific">viral metagenome</name>
    <dbReference type="NCBI Taxonomy" id="1070528"/>
    <lineage>
        <taxon>unclassified sequences</taxon>
        <taxon>metagenomes</taxon>
        <taxon>organismal metagenomes</taxon>
    </lineage>
</organism>